<dbReference type="Proteomes" id="UP000004525">
    <property type="component" value="Unassembled WGS sequence"/>
</dbReference>
<sequence length="218" mass="23822">MEKAIKIIIKLIEQLKTLRYSKGGSNLKIGVVDMAEKYTAEIVPLNAEKIGTKAHGTAEFTVDGAQLRIHIEMFDTPANVQHWEHFHGFPDGKPAEIATAAQDANGDGFVDLPETEPVSGTTMVPFDAEPAKMHVPNDSYPVADADGHYAYDKLVDLKELQKAFKAAFGSEDLQLDKRVVYIHGVPDSLELPDTVKGTVMNYDAHVTLPIAVGKIVRA</sequence>
<proteinExistence type="predicted"/>
<gene>
    <name evidence="1" type="ORF">HMPREF0539_2082</name>
</gene>
<dbReference type="AlphaFoldDB" id="C2JYU7"/>
<protein>
    <submittedName>
        <fullName evidence="1">Uncharacterized protein</fullName>
    </submittedName>
</protein>
<keyword evidence="2" id="KW-1185">Reference proteome</keyword>
<name>C2JYU7_LACRM</name>
<evidence type="ECO:0000313" key="2">
    <source>
        <dbReference type="Proteomes" id="UP000004525"/>
    </source>
</evidence>
<reference evidence="1" key="1">
    <citation type="submission" date="2009-01" db="EMBL/GenBank/DDBJ databases">
        <authorList>
            <person name="Qin X."/>
            <person name="Bachman B."/>
            <person name="Battles P."/>
            <person name="Bell A."/>
            <person name="Bess C."/>
            <person name="Bickham C."/>
            <person name="Chaboub L."/>
            <person name="Chen D."/>
            <person name="Coyle M."/>
            <person name="Deiros D.R."/>
            <person name="Dinh H."/>
            <person name="Forbes L."/>
            <person name="Fowler G."/>
            <person name="Francisco L."/>
            <person name="Fu Q."/>
            <person name="Gubbala S."/>
            <person name="Hale W."/>
            <person name="Han Y."/>
            <person name="Hemphill L."/>
            <person name="Highlander S.K."/>
            <person name="Hirani K."/>
            <person name="Hogues M."/>
            <person name="Jackson L."/>
            <person name="Jakkamsetti A."/>
            <person name="Javaid M."/>
            <person name="Jiang H."/>
            <person name="Korchina V."/>
            <person name="Kovar C."/>
            <person name="Lara F."/>
            <person name="Lee S."/>
            <person name="Mata R."/>
            <person name="Mathew T."/>
            <person name="Moen C."/>
            <person name="Morales K."/>
            <person name="Munidasa M."/>
            <person name="Nazareth L."/>
            <person name="Ngo R."/>
            <person name="Nguyen L."/>
            <person name="Okwuonu G."/>
            <person name="Ongeri F."/>
            <person name="Patil S."/>
            <person name="Petrosino J."/>
            <person name="Pham C."/>
            <person name="Pham P."/>
            <person name="Pu L.-L."/>
            <person name="Puazo M."/>
            <person name="Raj R."/>
            <person name="Reid J."/>
            <person name="Rouhana J."/>
            <person name="Saada N."/>
            <person name="Shang Y."/>
            <person name="Simmons D."/>
            <person name="Thornton R."/>
            <person name="Warren J."/>
            <person name="Weissenberger G."/>
            <person name="Zhang J."/>
            <person name="Zhang L."/>
            <person name="Zhou C."/>
            <person name="Zhu D."/>
            <person name="Muzny D."/>
            <person name="Worley K."/>
            <person name="Gibbs R."/>
        </authorList>
    </citation>
    <scope>NUCLEOTIDE SEQUENCE [LARGE SCALE GENOMIC DNA]</scope>
    <source>
        <strain evidence="1">LMS2-1</strain>
    </source>
</reference>
<accession>C2JYU7</accession>
<organism evidence="1 2">
    <name type="scientific">Lacticaseibacillus rhamnosus (strain LMS2-1)</name>
    <dbReference type="NCBI Taxonomy" id="525361"/>
    <lineage>
        <taxon>Bacteria</taxon>
        <taxon>Bacillati</taxon>
        <taxon>Bacillota</taxon>
        <taxon>Bacilli</taxon>
        <taxon>Lactobacillales</taxon>
        <taxon>Lactobacillaceae</taxon>
        <taxon>Lacticaseibacillus</taxon>
    </lineage>
</organism>
<dbReference type="HOGENOM" id="CLU_124401_0_0_9"/>
<comment type="caution">
    <text evidence="1">The sequence shown here is derived from an EMBL/GenBank/DDBJ whole genome shotgun (WGS) entry which is preliminary data.</text>
</comment>
<dbReference type="EMBL" id="ACIZ01000091">
    <property type="protein sequence ID" value="EEN79780.1"/>
    <property type="molecule type" value="Genomic_DNA"/>
</dbReference>
<evidence type="ECO:0000313" key="1">
    <source>
        <dbReference type="EMBL" id="EEN79780.1"/>
    </source>
</evidence>